<evidence type="ECO:0000256" key="1">
    <source>
        <dbReference type="SAM" id="MobiDB-lite"/>
    </source>
</evidence>
<dbReference type="AlphaFoldDB" id="A0A0D1ZYL5"/>
<protein>
    <submittedName>
        <fullName evidence="2">Uncharacterized protein</fullName>
    </submittedName>
</protein>
<evidence type="ECO:0000313" key="2">
    <source>
        <dbReference type="EMBL" id="KIW33216.1"/>
    </source>
</evidence>
<dbReference type="HOGENOM" id="CLU_2003669_0_0_1"/>
<dbReference type="Proteomes" id="UP000054466">
    <property type="component" value="Unassembled WGS sequence"/>
</dbReference>
<dbReference type="EMBL" id="KN847040">
    <property type="protein sequence ID" value="KIW33216.1"/>
    <property type="molecule type" value="Genomic_DNA"/>
</dbReference>
<feature type="compositionally biased region" description="Pro residues" evidence="1">
    <location>
        <begin position="22"/>
        <end position="34"/>
    </location>
</feature>
<feature type="region of interest" description="Disordered" evidence="1">
    <location>
        <begin position="22"/>
        <end position="52"/>
    </location>
</feature>
<evidence type="ECO:0000313" key="3">
    <source>
        <dbReference type="Proteomes" id="UP000054466"/>
    </source>
</evidence>
<dbReference type="RefSeq" id="XP_016253432.1">
    <property type="nucleotide sequence ID" value="XM_016386504.1"/>
</dbReference>
<gene>
    <name evidence="2" type="ORF">PV07_00084</name>
</gene>
<organism evidence="2 3">
    <name type="scientific">Cladophialophora immunda</name>
    <dbReference type="NCBI Taxonomy" id="569365"/>
    <lineage>
        <taxon>Eukaryota</taxon>
        <taxon>Fungi</taxon>
        <taxon>Dikarya</taxon>
        <taxon>Ascomycota</taxon>
        <taxon>Pezizomycotina</taxon>
        <taxon>Eurotiomycetes</taxon>
        <taxon>Chaetothyriomycetidae</taxon>
        <taxon>Chaetothyriales</taxon>
        <taxon>Herpotrichiellaceae</taxon>
        <taxon>Cladophialophora</taxon>
    </lineage>
</organism>
<accession>A0A0D1ZYL5</accession>
<reference evidence="2 3" key="1">
    <citation type="submission" date="2015-01" db="EMBL/GenBank/DDBJ databases">
        <title>The Genome Sequence of Cladophialophora immunda CBS83496.</title>
        <authorList>
            <consortium name="The Broad Institute Genomics Platform"/>
            <person name="Cuomo C."/>
            <person name="de Hoog S."/>
            <person name="Gorbushina A."/>
            <person name="Stielow B."/>
            <person name="Teixiera M."/>
            <person name="Abouelleil A."/>
            <person name="Chapman S.B."/>
            <person name="Priest M."/>
            <person name="Young S.K."/>
            <person name="Wortman J."/>
            <person name="Nusbaum C."/>
            <person name="Birren B."/>
        </authorList>
    </citation>
    <scope>NUCLEOTIDE SEQUENCE [LARGE SCALE GENOMIC DNA]</scope>
    <source>
        <strain evidence="2 3">CBS 83496</strain>
    </source>
</reference>
<proteinExistence type="predicted"/>
<keyword evidence="3" id="KW-1185">Reference proteome</keyword>
<dbReference type="GeneID" id="27339278"/>
<name>A0A0D1ZYL5_9EURO</name>
<dbReference type="VEuPathDB" id="FungiDB:PV07_00084"/>
<sequence length="124" mass="14216">MGQLTTLYGLRYRCKTSYEVPPTNPCSSCPPPTPQANRFPSTRTTKDPIMAPGKRHPCCTPQTWTKLDRCLRYQYLKPPPWPGHRVSILKILRSGADNTALGRASSKRRDLNNCTCRYVWMMRT</sequence>